<evidence type="ECO:0000259" key="1">
    <source>
        <dbReference type="Pfam" id="PF24626"/>
    </source>
</evidence>
<feature type="domain" description="Tf2-1-like SH3-like" evidence="1">
    <location>
        <begin position="97"/>
        <end position="144"/>
    </location>
</feature>
<organism evidence="2 3">
    <name type="scientific">Mucuna pruriens</name>
    <name type="common">Velvet bean</name>
    <name type="synonym">Dolichos pruriens</name>
    <dbReference type="NCBI Taxonomy" id="157652"/>
    <lineage>
        <taxon>Eukaryota</taxon>
        <taxon>Viridiplantae</taxon>
        <taxon>Streptophyta</taxon>
        <taxon>Embryophyta</taxon>
        <taxon>Tracheophyta</taxon>
        <taxon>Spermatophyta</taxon>
        <taxon>Magnoliopsida</taxon>
        <taxon>eudicotyledons</taxon>
        <taxon>Gunneridae</taxon>
        <taxon>Pentapetalae</taxon>
        <taxon>rosids</taxon>
        <taxon>fabids</taxon>
        <taxon>Fabales</taxon>
        <taxon>Fabaceae</taxon>
        <taxon>Papilionoideae</taxon>
        <taxon>50 kb inversion clade</taxon>
        <taxon>NPAAA clade</taxon>
        <taxon>indigoferoid/millettioid clade</taxon>
        <taxon>Phaseoleae</taxon>
        <taxon>Mucuna</taxon>
    </lineage>
</organism>
<gene>
    <name evidence="2" type="ORF">CR513_38506</name>
</gene>
<accession>A0A371FRI1</accession>
<comment type="caution">
    <text evidence="2">The sequence shown here is derived from an EMBL/GenBank/DDBJ whole genome shotgun (WGS) entry which is preliminary data.</text>
</comment>
<dbReference type="Proteomes" id="UP000257109">
    <property type="component" value="Unassembled WGS sequence"/>
</dbReference>
<sequence>MTKGRLKRLEEDVQHKIGLLMGQGEPTQSPTLFTLWDLYEFNPLSPLDLLPLPCVSSMVNLNELSKAQFACAHMEKKGEQYAKHANKGKRKKVFQEGDLVWVHITKERFPTLRKSKILLKGDGLFKVVKMINDNTYVLDMPPKNMEVMLVLITQGPNLRTNSLQKEEFDMNMKRLGEDTHEDLEHMEIKVLQGPMARGRLRKIEEEVHQRMGLLMEQGRPNQGPIIFTLWGCHNALKPFLGHHRDLKLCMYKYLEEIGFQRERDKLVDYRLKENWWISSMCKIKEKWEKCYVKNAFTIGI</sequence>
<keyword evidence="3" id="KW-1185">Reference proteome</keyword>
<protein>
    <recommendedName>
        <fullName evidence="1">Tf2-1-like SH3-like domain-containing protein</fullName>
    </recommendedName>
</protein>
<dbReference type="Pfam" id="PF24626">
    <property type="entry name" value="SH3_Tf2-1"/>
    <property type="match status" value="1"/>
</dbReference>
<reference evidence="2" key="1">
    <citation type="submission" date="2018-05" db="EMBL/GenBank/DDBJ databases">
        <title>Draft genome of Mucuna pruriens seed.</title>
        <authorList>
            <person name="Nnadi N.E."/>
            <person name="Vos R."/>
            <person name="Hasami M.H."/>
            <person name="Devisetty U.K."/>
            <person name="Aguiy J.C."/>
        </authorList>
    </citation>
    <scope>NUCLEOTIDE SEQUENCE [LARGE SCALE GENOMIC DNA]</scope>
    <source>
        <strain evidence="2">JCA_2017</strain>
    </source>
</reference>
<dbReference type="OrthoDB" id="909585at2759"/>
<dbReference type="PANTHER" id="PTHR35046:SF9">
    <property type="entry name" value="RNA-DIRECTED DNA POLYMERASE"/>
    <property type="match status" value="1"/>
</dbReference>
<name>A0A371FRI1_MUCPR</name>
<feature type="non-terminal residue" evidence="2">
    <location>
        <position position="1"/>
    </location>
</feature>
<dbReference type="PANTHER" id="PTHR35046">
    <property type="entry name" value="ZINC KNUCKLE (CCHC-TYPE) FAMILY PROTEIN"/>
    <property type="match status" value="1"/>
</dbReference>
<evidence type="ECO:0000313" key="3">
    <source>
        <dbReference type="Proteomes" id="UP000257109"/>
    </source>
</evidence>
<dbReference type="InterPro" id="IPR056924">
    <property type="entry name" value="SH3_Tf2-1"/>
</dbReference>
<dbReference type="AlphaFoldDB" id="A0A371FRI1"/>
<dbReference type="EMBL" id="QJKJ01008072">
    <property type="protein sequence ID" value="RDX80882.1"/>
    <property type="molecule type" value="Genomic_DNA"/>
</dbReference>
<evidence type="ECO:0000313" key="2">
    <source>
        <dbReference type="EMBL" id="RDX80882.1"/>
    </source>
</evidence>
<proteinExistence type="predicted"/>